<dbReference type="GO" id="GO:0003723">
    <property type="term" value="F:RNA binding"/>
    <property type="evidence" value="ECO:0007669"/>
    <property type="project" value="InterPro"/>
</dbReference>
<evidence type="ECO:0000313" key="1">
    <source>
        <dbReference type="EMBL" id="APG79244.1"/>
    </source>
</evidence>
<dbReference type="GO" id="GO:0019013">
    <property type="term" value="C:viral nucleocapsid"/>
    <property type="evidence" value="ECO:0007669"/>
    <property type="project" value="UniProtKB-KW"/>
</dbReference>
<name>A0A1L3KPE1_9VIRU</name>
<dbReference type="Pfam" id="PF05733">
    <property type="entry name" value="Tenui_N"/>
    <property type="match status" value="1"/>
</dbReference>
<sequence>MDWNDKELSMFKAYFTKGETSNLIMSLIEEMGRVSVSAINTTLTHEFIESIRYQGFDVKYSYLKLRSCCKSLGDFNTDVLKMACLFNWRGNNITRAASTMTRTGQDEVNRLITKYGIVNRVDEKRRRDSITLARVCMTFPLHCLQMQLSHPPEPVNPCMISIHPVVRHPIALSFLATRSDLYHQSLCCTIMLGAVIGQKDDTIRKTLRFVRAGQSSSLRLREEVNNFFKWLNLEQALGNWSDISSAVMTVLMDEGQTLQAASHSLEILFCRLKAPLTWPNPQTTRYKPLYSAQERMES</sequence>
<organism evidence="1">
    <name type="scientific">Beihai bunya-like virus 2</name>
    <dbReference type="NCBI Taxonomy" id="1922372"/>
    <lineage>
        <taxon>Viruses</taxon>
        <taxon>Riboviria</taxon>
    </lineage>
</organism>
<dbReference type="EMBL" id="KX884755">
    <property type="protein sequence ID" value="APG79244.1"/>
    <property type="molecule type" value="Genomic_RNA"/>
</dbReference>
<keyword evidence="1" id="KW-0543">Viral nucleoprotein</keyword>
<protein>
    <submittedName>
        <fullName evidence="1">Putative nucleoprotein</fullName>
    </submittedName>
</protein>
<keyword evidence="1" id="KW-0946">Virion</keyword>
<accession>A0A1L3KPE1</accession>
<dbReference type="InterPro" id="IPR009522">
    <property type="entry name" value="Capsid_Phlebovir/Tenuivir"/>
</dbReference>
<proteinExistence type="predicted"/>
<reference evidence="1" key="1">
    <citation type="journal article" date="2016" name="Nature">
        <title>Redefining the invertebrate RNA virosphere.</title>
        <authorList>
            <person name="Shi M."/>
            <person name="Lin X.D."/>
            <person name="Tian J.H."/>
            <person name="Chen L.J."/>
            <person name="Chen X."/>
            <person name="Li C.X."/>
            <person name="Qin X.C."/>
            <person name="Li J."/>
            <person name="Cao J.P."/>
            <person name="Eden J.S."/>
            <person name="Buchmann J."/>
            <person name="Wang W."/>
            <person name="Xu J."/>
            <person name="Holmes E.C."/>
            <person name="Zhang Y.Z."/>
        </authorList>
    </citation>
    <scope>NUCLEOTIDE SEQUENCE</scope>
    <source>
        <strain evidence="1">BHZC35426</strain>
    </source>
</reference>